<dbReference type="Proteomes" id="UP000314986">
    <property type="component" value="Unassembled WGS sequence"/>
</dbReference>
<feature type="compositionally biased region" description="Basic and acidic residues" evidence="4">
    <location>
        <begin position="589"/>
        <end position="599"/>
    </location>
</feature>
<reference evidence="7" key="1">
    <citation type="journal article" date="2006" name="Science">
        <title>Ancient noncoding elements conserved in the human genome.</title>
        <authorList>
            <person name="Venkatesh B."/>
            <person name="Kirkness E.F."/>
            <person name="Loh Y.H."/>
            <person name="Halpern A.L."/>
            <person name="Lee A.P."/>
            <person name="Johnson J."/>
            <person name="Dandona N."/>
            <person name="Viswanathan L.D."/>
            <person name="Tay A."/>
            <person name="Venter J.C."/>
            <person name="Strausberg R.L."/>
            <person name="Brenner S."/>
        </authorList>
    </citation>
    <scope>NUCLEOTIDE SEQUENCE [LARGE SCALE GENOMIC DNA]</scope>
</reference>
<dbReference type="Pfam" id="PF00018">
    <property type="entry name" value="SH3_1"/>
    <property type="match status" value="2"/>
</dbReference>
<dbReference type="Ensembl" id="ENSCMIT00000024900.1">
    <property type="protein sequence ID" value="ENSCMIP00000024493.1"/>
    <property type="gene ID" value="ENSCMIG00000010852.1"/>
</dbReference>
<organism evidence="6 7">
    <name type="scientific">Callorhinchus milii</name>
    <name type="common">Ghost shark</name>
    <dbReference type="NCBI Taxonomy" id="7868"/>
    <lineage>
        <taxon>Eukaryota</taxon>
        <taxon>Metazoa</taxon>
        <taxon>Chordata</taxon>
        <taxon>Craniata</taxon>
        <taxon>Vertebrata</taxon>
        <taxon>Chondrichthyes</taxon>
        <taxon>Holocephali</taxon>
        <taxon>Chimaeriformes</taxon>
        <taxon>Callorhinchidae</taxon>
        <taxon>Callorhinchus</taxon>
    </lineage>
</organism>
<proteinExistence type="predicted"/>
<feature type="coiled-coil region" evidence="3">
    <location>
        <begin position="647"/>
        <end position="692"/>
    </location>
</feature>
<evidence type="ECO:0000256" key="4">
    <source>
        <dbReference type="SAM" id="MobiDB-lite"/>
    </source>
</evidence>
<dbReference type="GeneTree" id="ENSGT00940000157566"/>
<evidence type="ECO:0000256" key="2">
    <source>
        <dbReference type="PROSITE-ProRule" id="PRU00192"/>
    </source>
</evidence>
<dbReference type="PANTHER" id="PTHR14167">
    <property type="entry name" value="SH3 DOMAIN-CONTAINING"/>
    <property type="match status" value="1"/>
</dbReference>
<reference evidence="6" key="5">
    <citation type="submission" date="2025-09" db="UniProtKB">
        <authorList>
            <consortium name="Ensembl"/>
        </authorList>
    </citation>
    <scope>IDENTIFICATION</scope>
</reference>
<sequence>MTIRVGDIIRNVAKLEEDGWCEGELNGKSGFFPDNFVKEIKKDGEAKEENLLVKREKTGNVASLVQRMSTYRLPTGGIQPHPKSLRKRKSKKRQCEVTFDYIPQNEDELELKLGDVVEIIDEEEEGWWRGILNDKVGMFPSNFVTELMDQVEDAETNEMQNELEVGIKDFIGVGPLSPTSPLEFSGNESPVGTGATVQPKKVRGVGFGDIFKEGSVKLKSRLSNSDSLIEEKKPEKQPTSVSTAEPVKKAEPENKQKVKEYCKALFSYEATNDDELNITEGDQILLIHKDTGDKGWWKGESNGKQGLFPDNFVVLVSETEREVIAAPKVPAKLPPKPEHDDKPQWNKLQSKMLHFTASKPEPSPAEKKHDLKKPQLDRPEPLSSKVDEKDDHRPVKAAAPAVPPKKPIIPLKGNSAMRLAIPPKRPEKPLLPPPLAKANGEVPYNRPKSDIEPSILRPKHESESSHFRPKSMGSALLDKALEIDLMGFDAVESSSNKLSHLTTSRPKMPRRRPPTLFCGSPSALDESHSNRNSKVIEEEEEEEEEKEEEAAKPKSSTINKKALGESHFERSSKVKEEETAKPKPSIKKSLGESHLDRSSKVIEVEETAKPKLPNSIKKPTLKQNVGPENAVDVKDAVEVDNENRSDLEDLKAQITDLVTVVEQLKSQHKKELNELRNDLEDEKKKRAALQVKHLEKYILKTCYCTQLYVMRLCLNLNGGRVCSCTFLLFLKLLIQISCQFTHNIYI</sequence>
<feature type="domain" description="SH3" evidence="5">
    <location>
        <begin position="257"/>
        <end position="318"/>
    </location>
</feature>
<evidence type="ECO:0000256" key="3">
    <source>
        <dbReference type="SAM" id="Coils"/>
    </source>
</evidence>
<dbReference type="InterPro" id="IPR036028">
    <property type="entry name" value="SH3-like_dom_sf"/>
</dbReference>
<feature type="compositionally biased region" description="Polar residues" evidence="4">
    <location>
        <begin position="492"/>
        <end position="505"/>
    </location>
</feature>
<gene>
    <name evidence="6" type="primary">LOC103185005</name>
</gene>
<dbReference type="STRING" id="7868.ENSCMIP00000024493"/>
<dbReference type="InterPro" id="IPR001452">
    <property type="entry name" value="SH3_domain"/>
</dbReference>
<evidence type="ECO:0000259" key="5">
    <source>
        <dbReference type="PROSITE" id="PS50002"/>
    </source>
</evidence>
<feature type="domain" description="SH3" evidence="5">
    <location>
        <begin position="90"/>
        <end position="149"/>
    </location>
</feature>
<reference evidence="7" key="3">
    <citation type="journal article" date="2014" name="Nature">
        <title>Elephant shark genome provides unique insights into gnathostome evolution.</title>
        <authorList>
            <consortium name="International Elephant Shark Genome Sequencing Consortium"/>
            <person name="Venkatesh B."/>
            <person name="Lee A.P."/>
            <person name="Ravi V."/>
            <person name="Maurya A.K."/>
            <person name="Lian M.M."/>
            <person name="Swann J.B."/>
            <person name="Ohta Y."/>
            <person name="Flajnik M.F."/>
            <person name="Sutoh Y."/>
            <person name="Kasahara M."/>
            <person name="Hoon S."/>
            <person name="Gangu V."/>
            <person name="Roy S.W."/>
            <person name="Irimia M."/>
            <person name="Korzh V."/>
            <person name="Kondrychyn I."/>
            <person name="Lim Z.W."/>
            <person name="Tay B.H."/>
            <person name="Tohari S."/>
            <person name="Kong K.W."/>
            <person name="Ho S."/>
            <person name="Lorente-Galdos B."/>
            <person name="Quilez J."/>
            <person name="Marques-Bonet T."/>
            <person name="Raney B.J."/>
            <person name="Ingham P.W."/>
            <person name="Tay A."/>
            <person name="Hillier L.W."/>
            <person name="Minx P."/>
            <person name="Boehm T."/>
            <person name="Wilson R.K."/>
            <person name="Brenner S."/>
            <person name="Warren W.C."/>
        </authorList>
    </citation>
    <scope>NUCLEOTIDE SEQUENCE [LARGE SCALE GENOMIC DNA]</scope>
</reference>
<feature type="compositionally biased region" description="Basic and acidic residues" evidence="4">
    <location>
        <begin position="335"/>
        <end position="344"/>
    </location>
</feature>
<accession>A0A4W3IC09</accession>
<dbReference type="SUPFAM" id="SSF50044">
    <property type="entry name" value="SH3-domain"/>
    <property type="match status" value="3"/>
</dbReference>
<feature type="compositionally biased region" description="Acidic residues" evidence="4">
    <location>
        <begin position="537"/>
        <end position="548"/>
    </location>
</feature>
<dbReference type="Gene3D" id="2.30.30.40">
    <property type="entry name" value="SH3 Domains"/>
    <property type="match status" value="3"/>
</dbReference>
<reference evidence="7" key="2">
    <citation type="journal article" date="2007" name="PLoS Biol.">
        <title>Survey sequencing and comparative analysis of the elephant shark (Callorhinchus milii) genome.</title>
        <authorList>
            <person name="Venkatesh B."/>
            <person name="Kirkness E.F."/>
            <person name="Loh Y.H."/>
            <person name="Halpern A.L."/>
            <person name="Lee A.P."/>
            <person name="Johnson J."/>
            <person name="Dandona N."/>
            <person name="Viswanathan L.D."/>
            <person name="Tay A."/>
            <person name="Venter J.C."/>
            <person name="Strausberg R.L."/>
            <person name="Brenner S."/>
        </authorList>
    </citation>
    <scope>NUCLEOTIDE SEQUENCE [LARGE SCALE GENOMIC DNA]</scope>
</reference>
<dbReference type="AlphaFoldDB" id="A0A4W3IC09"/>
<dbReference type="Pfam" id="PF14604">
    <property type="entry name" value="SH3_9"/>
    <property type="match status" value="1"/>
</dbReference>
<evidence type="ECO:0000313" key="6">
    <source>
        <dbReference type="Ensembl" id="ENSCMIP00000024493.1"/>
    </source>
</evidence>
<keyword evidence="3" id="KW-0175">Coiled coil</keyword>
<feature type="domain" description="SH3" evidence="5">
    <location>
        <begin position="1"/>
        <end position="42"/>
    </location>
</feature>
<feature type="compositionally biased region" description="Basic and acidic residues" evidence="4">
    <location>
        <begin position="562"/>
        <end position="581"/>
    </location>
</feature>
<evidence type="ECO:0000313" key="7">
    <source>
        <dbReference type="Proteomes" id="UP000314986"/>
    </source>
</evidence>
<keyword evidence="7" id="KW-1185">Reference proteome</keyword>
<protein>
    <recommendedName>
        <fullName evidence="5">SH3 domain-containing protein</fullName>
    </recommendedName>
</protein>
<dbReference type="InParanoid" id="A0A4W3IC09"/>
<reference evidence="6" key="4">
    <citation type="submission" date="2025-08" db="UniProtKB">
        <authorList>
            <consortium name="Ensembl"/>
        </authorList>
    </citation>
    <scope>IDENTIFICATION</scope>
</reference>
<dbReference type="GO" id="GO:0007015">
    <property type="term" value="P:actin filament organization"/>
    <property type="evidence" value="ECO:0007669"/>
    <property type="project" value="TreeGrafter"/>
</dbReference>
<keyword evidence="1 2" id="KW-0728">SH3 domain</keyword>
<dbReference type="PANTHER" id="PTHR14167:SF23">
    <property type="entry name" value="CD2-ASSOCIATED PROTEIN"/>
    <property type="match status" value="1"/>
</dbReference>
<dbReference type="InterPro" id="IPR050384">
    <property type="entry name" value="Endophilin_SH3RF"/>
</dbReference>
<dbReference type="PROSITE" id="PS50002">
    <property type="entry name" value="SH3"/>
    <property type="match status" value="3"/>
</dbReference>
<name>A0A4W3IC09_CALMI</name>
<dbReference type="SMART" id="SM00326">
    <property type="entry name" value="SH3"/>
    <property type="match status" value="3"/>
</dbReference>
<feature type="region of interest" description="Disordered" evidence="4">
    <location>
        <begin position="327"/>
        <end position="471"/>
    </location>
</feature>
<dbReference type="OMA" id="IDINEEX"/>
<evidence type="ECO:0000256" key="1">
    <source>
        <dbReference type="ARBA" id="ARBA00022443"/>
    </source>
</evidence>
<dbReference type="PRINTS" id="PR00452">
    <property type="entry name" value="SH3DOMAIN"/>
</dbReference>
<dbReference type="GO" id="GO:0016477">
    <property type="term" value="P:cell migration"/>
    <property type="evidence" value="ECO:0007669"/>
    <property type="project" value="TreeGrafter"/>
</dbReference>
<feature type="region of interest" description="Disordered" evidence="4">
    <location>
        <begin position="227"/>
        <end position="252"/>
    </location>
</feature>
<feature type="region of interest" description="Disordered" evidence="4">
    <location>
        <begin position="490"/>
        <end position="599"/>
    </location>
</feature>
<feature type="compositionally biased region" description="Basic and acidic residues" evidence="4">
    <location>
        <begin position="364"/>
        <end position="394"/>
    </location>
</feature>